<dbReference type="SUPFAM" id="SSF47413">
    <property type="entry name" value="lambda repressor-like DNA-binding domains"/>
    <property type="match status" value="1"/>
</dbReference>
<protein>
    <recommendedName>
        <fullName evidence="1">HTH cro/C1-type domain-containing protein</fullName>
    </recommendedName>
</protein>
<name>X1JCR9_9ZZZZ</name>
<dbReference type="PROSITE" id="PS50943">
    <property type="entry name" value="HTH_CROC1"/>
    <property type="match status" value="1"/>
</dbReference>
<dbReference type="InterPro" id="IPR010982">
    <property type="entry name" value="Lambda_DNA-bd_dom_sf"/>
</dbReference>
<sequence>MINLGQRIRKILKEKSINQKKMAADIDMPTSTLNEVINSHKEPGIYKIYAISEYLDVSMEWLLTGENKKDERRSHYLKNGMGDIIYKTANLDDKSREMINKIIDICISYNK</sequence>
<organism evidence="2">
    <name type="scientific">marine sediment metagenome</name>
    <dbReference type="NCBI Taxonomy" id="412755"/>
    <lineage>
        <taxon>unclassified sequences</taxon>
        <taxon>metagenomes</taxon>
        <taxon>ecological metagenomes</taxon>
    </lineage>
</organism>
<dbReference type="Pfam" id="PF01381">
    <property type="entry name" value="HTH_3"/>
    <property type="match status" value="1"/>
</dbReference>
<proteinExistence type="predicted"/>
<evidence type="ECO:0000313" key="2">
    <source>
        <dbReference type="EMBL" id="GAH79310.1"/>
    </source>
</evidence>
<evidence type="ECO:0000259" key="1">
    <source>
        <dbReference type="PROSITE" id="PS50943"/>
    </source>
</evidence>
<dbReference type="SMART" id="SM00530">
    <property type="entry name" value="HTH_XRE"/>
    <property type="match status" value="1"/>
</dbReference>
<dbReference type="CDD" id="cd00093">
    <property type="entry name" value="HTH_XRE"/>
    <property type="match status" value="1"/>
</dbReference>
<comment type="caution">
    <text evidence="2">The sequence shown here is derived from an EMBL/GenBank/DDBJ whole genome shotgun (WGS) entry which is preliminary data.</text>
</comment>
<dbReference type="InterPro" id="IPR001387">
    <property type="entry name" value="Cro/C1-type_HTH"/>
</dbReference>
<dbReference type="EMBL" id="BARU01035319">
    <property type="protein sequence ID" value="GAH79310.1"/>
    <property type="molecule type" value="Genomic_DNA"/>
</dbReference>
<dbReference type="GO" id="GO:0003677">
    <property type="term" value="F:DNA binding"/>
    <property type="evidence" value="ECO:0007669"/>
    <property type="project" value="InterPro"/>
</dbReference>
<dbReference type="Gene3D" id="1.10.260.40">
    <property type="entry name" value="lambda repressor-like DNA-binding domains"/>
    <property type="match status" value="1"/>
</dbReference>
<feature type="domain" description="HTH cro/C1-type" evidence="1">
    <location>
        <begin position="8"/>
        <end position="62"/>
    </location>
</feature>
<feature type="non-terminal residue" evidence="2">
    <location>
        <position position="111"/>
    </location>
</feature>
<accession>X1JCR9</accession>
<gene>
    <name evidence="2" type="ORF">S03H2_55309</name>
</gene>
<reference evidence="2" key="1">
    <citation type="journal article" date="2014" name="Front. Microbiol.">
        <title>High frequency of phylogenetically diverse reductive dehalogenase-homologous genes in deep subseafloor sedimentary metagenomes.</title>
        <authorList>
            <person name="Kawai M."/>
            <person name="Futagami T."/>
            <person name="Toyoda A."/>
            <person name="Takaki Y."/>
            <person name="Nishi S."/>
            <person name="Hori S."/>
            <person name="Arai W."/>
            <person name="Tsubouchi T."/>
            <person name="Morono Y."/>
            <person name="Uchiyama I."/>
            <person name="Ito T."/>
            <person name="Fujiyama A."/>
            <person name="Inagaki F."/>
            <person name="Takami H."/>
        </authorList>
    </citation>
    <scope>NUCLEOTIDE SEQUENCE</scope>
    <source>
        <strain evidence="2">Expedition CK06-06</strain>
    </source>
</reference>
<dbReference type="AlphaFoldDB" id="X1JCR9"/>